<dbReference type="InterPro" id="IPR025665">
    <property type="entry name" value="Beta-barrel_OMP_2"/>
</dbReference>
<dbReference type="OrthoDB" id="368918at2"/>
<sequence>MLVSSALHGNEIAYYSALTISSYAGPGFDDYLDDMRSREGAESAKNNPIIGVSLGIIAEKQLSNSLSTRGELALSARGGGYLLKYEDGRKASTLLSEINLQIPFLIRYTTSIGDNNKLYFIAGPSFSILLINKAFIQDGAEFSMHSFPGTDPTLIGLSAVGGIGVELPFSGKKIFFELRALTELNDSITGYSHAHQRQICFITGIK</sequence>
<dbReference type="Pfam" id="PF13568">
    <property type="entry name" value="OMP_b-brl_2"/>
    <property type="match status" value="1"/>
</dbReference>
<dbReference type="HOGENOM" id="CLU_1331248_0_0_12"/>
<dbReference type="AlphaFoldDB" id="E1RA35"/>
<name>E1RA35_SEDSS</name>
<dbReference type="EMBL" id="CP002116">
    <property type="protein sequence ID" value="ADK83354.1"/>
    <property type="molecule type" value="Genomic_DNA"/>
</dbReference>
<organism evidence="2 3">
    <name type="scientific">Sediminispirochaeta smaragdinae (strain DSM 11293 / JCM 15392 / SEBR 4228)</name>
    <name type="common">Spirochaeta smaragdinae</name>
    <dbReference type="NCBI Taxonomy" id="573413"/>
    <lineage>
        <taxon>Bacteria</taxon>
        <taxon>Pseudomonadati</taxon>
        <taxon>Spirochaetota</taxon>
        <taxon>Spirochaetia</taxon>
        <taxon>Spirochaetales</taxon>
        <taxon>Spirochaetaceae</taxon>
        <taxon>Sediminispirochaeta</taxon>
    </lineage>
</organism>
<dbReference type="KEGG" id="ssm:Spirs_4281"/>
<evidence type="ECO:0000259" key="1">
    <source>
        <dbReference type="Pfam" id="PF13568"/>
    </source>
</evidence>
<accession>E1RA35</accession>
<evidence type="ECO:0000313" key="2">
    <source>
        <dbReference type="EMBL" id="ADK83354.1"/>
    </source>
</evidence>
<gene>
    <name evidence="2" type="ordered locus">Spirs_4281</name>
</gene>
<reference evidence="2 3" key="1">
    <citation type="journal article" date="2010" name="Stand. Genomic Sci.">
        <title>Complete genome sequence of Spirochaeta smaragdinae type strain (SEBR 4228).</title>
        <authorList>
            <person name="Mavromatis K."/>
            <person name="Yasawong M."/>
            <person name="Chertkov O."/>
            <person name="Lapidus A."/>
            <person name="Lucas S."/>
            <person name="Nolan M."/>
            <person name="Del Rio T.G."/>
            <person name="Tice H."/>
            <person name="Cheng J.F."/>
            <person name="Pitluck S."/>
            <person name="Liolios K."/>
            <person name="Ivanova N."/>
            <person name="Tapia R."/>
            <person name="Han C."/>
            <person name="Bruce D."/>
            <person name="Goodwin L."/>
            <person name="Pati A."/>
            <person name="Chen A."/>
            <person name="Palaniappan K."/>
            <person name="Land M."/>
            <person name="Hauser L."/>
            <person name="Chang Y.J."/>
            <person name="Jeffries C.D."/>
            <person name="Detter J.C."/>
            <person name="Rohde M."/>
            <person name="Brambilla E."/>
            <person name="Spring S."/>
            <person name="Goker M."/>
            <person name="Sikorski J."/>
            <person name="Woyke T."/>
            <person name="Bristow J."/>
            <person name="Eisen J.A."/>
            <person name="Markowitz V."/>
            <person name="Hugenholtz P."/>
            <person name="Klenk H.P."/>
            <person name="Kyrpides N.C."/>
        </authorList>
    </citation>
    <scope>NUCLEOTIDE SEQUENCE [LARGE SCALE GENOMIC DNA]</scope>
    <source>
        <strain evidence="3">DSM 11293 / JCM 15392 / SEBR 4228</strain>
    </source>
</reference>
<proteinExistence type="predicted"/>
<evidence type="ECO:0000313" key="3">
    <source>
        <dbReference type="Proteomes" id="UP000002318"/>
    </source>
</evidence>
<dbReference type="Proteomes" id="UP000002318">
    <property type="component" value="Chromosome"/>
</dbReference>
<dbReference type="STRING" id="573413.Spirs_4281"/>
<feature type="domain" description="Outer membrane protein beta-barrel" evidence="1">
    <location>
        <begin position="20"/>
        <end position="188"/>
    </location>
</feature>
<protein>
    <recommendedName>
        <fullName evidence="1">Outer membrane protein beta-barrel domain-containing protein</fullName>
    </recommendedName>
</protein>
<keyword evidence="3" id="KW-1185">Reference proteome</keyword>